<dbReference type="AlphaFoldDB" id="A0A8B7YDD3"/>
<evidence type="ECO:0000256" key="7">
    <source>
        <dbReference type="SAM" id="MobiDB-lite"/>
    </source>
</evidence>
<dbReference type="RefSeq" id="XP_022090572.1">
    <property type="nucleotide sequence ID" value="XM_022234880.1"/>
</dbReference>
<evidence type="ECO:0000256" key="3">
    <source>
        <dbReference type="ARBA" id="ARBA00022989"/>
    </source>
</evidence>
<dbReference type="Pfam" id="PF01062">
    <property type="entry name" value="Bestrophin"/>
    <property type="match status" value="1"/>
</dbReference>
<feature type="compositionally biased region" description="Basic and acidic residues" evidence="7">
    <location>
        <begin position="518"/>
        <end position="537"/>
    </location>
</feature>
<name>A0A8B7YDD3_ACAPL</name>
<feature type="compositionally biased region" description="Basic and acidic residues" evidence="7">
    <location>
        <begin position="449"/>
        <end position="459"/>
    </location>
</feature>
<keyword evidence="2 6" id="KW-0812">Transmembrane</keyword>
<accession>A0A8B7YDD3</accession>
<comment type="function">
    <text evidence="6">Forms chloride channels.</text>
</comment>
<comment type="similarity">
    <text evidence="5 6">Belongs to the anion channel-forming bestrophin (TC 1.A.46) family. Calcium-sensitive chloride channel subfamily.</text>
</comment>
<keyword evidence="6" id="KW-0406">Ion transport</keyword>
<dbReference type="Proteomes" id="UP000694845">
    <property type="component" value="Unplaced"/>
</dbReference>
<dbReference type="GO" id="GO:0005886">
    <property type="term" value="C:plasma membrane"/>
    <property type="evidence" value="ECO:0007669"/>
    <property type="project" value="UniProtKB-SubCell"/>
</dbReference>
<keyword evidence="4 6" id="KW-0472">Membrane</keyword>
<keyword evidence="6" id="KW-0869">Chloride channel</keyword>
<evidence type="ECO:0000313" key="8">
    <source>
        <dbReference type="Proteomes" id="UP000694845"/>
    </source>
</evidence>
<feature type="compositionally biased region" description="Polar residues" evidence="7">
    <location>
        <begin position="572"/>
        <end position="591"/>
    </location>
</feature>
<feature type="transmembrane region" description="Helical" evidence="6">
    <location>
        <begin position="317"/>
        <end position="336"/>
    </location>
</feature>
<proteinExistence type="inferred from homology"/>
<dbReference type="InterPro" id="IPR000615">
    <property type="entry name" value="Bestrophin"/>
</dbReference>
<feature type="transmembrane region" description="Helical" evidence="6">
    <location>
        <begin position="79"/>
        <end position="100"/>
    </location>
</feature>
<comment type="subcellular location">
    <subcellularLocation>
        <location evidence="6">Cell membrane</location>
        <topology evidence="6">Multi-pass membrane protein</topology>
    </subcellularLocation>
    <subcellularLocation>
        <location evidence="1">Membrane</location>
    </subcellularLocation>
</comment>
<evidence type="ECO:0000256" key="4">
    <source>
        <dbReference type="ARBA" id="ARBA00023136"/>
    </source>
</evidence>
<protein>
    <recommendedName>
        <fullName evidence="6">Bestrophin homolog</fullName>
    </recommendedName>
</protein>
<dbReference type="InterPro" id="IPR021134">
    <property type="entry name" value="Bestrophin-like"/>
</dbReference>
<keyword evidence="6" id="KW-1003">Cell membrane</keyword>
<organism evidence="8 9">
    <name type="scientific">Acanthaster planci</name>
    <name type="common">Crown-of-thorns starfish</name>
    <dbReference type="NCBI Taxonomy" id="133434"/>
    <lineage>
        <taxon>Eukaryota</taxon>
        <taxon>Metazoa</taxon>
        <taxon>Echinodermata</taxon>
        <taxon>Eleutherozoa</taxon>
        <taxon>Asterozoa</taxon>
        <taxon>Asteroidea</taxon>
        <taxon>Valvatacea</taxon>
        <taxon>Valvatida</taxon>
        <taxon>Acanthasteridae</taxon>
        <taxon>Acanthaster</taxon>
    </lineage>
</organism>
<feature type="region of interest" description="Disordered" evidence="7">
    <location>
        <begin position="445"/>
        <end position="591"/>
    </location>
</feature>
<evidence type="ECO:0000313" key="9">
    <source>
        <dbReference type="RefSeq" id="XP_022090572.1"/>
    </source>
</evidence>
<evidence type="ECO:0000256" key="2">
    <source>
        <dbReference type="ARBA" id="ARBA00022692"/>
    </source>
</evidence>
<dbReference type="OrthoDB" id="201595at2759"/>
<evidence type="ECO:0000256" key="6">
    <source>
        <dbReference type="RuleBase" id="RU363126"/>
    </source>
</evidence>
<reference evidence="9" key="1">
    <citation type="submission" date="2025-08" db="UniProtKB">
        <authorList>
            <consortium name="RefSeq"/>
        </authorList>
    </citation>
    <scope>IDENTIFICATION</scope>
</reference>
<feature type="compositionally biased region" description="Low complexity" evidence="7">
    <location>
        <begin position="538"/>
        <end position="548"/>
    </location>
</feature>
<keyword evidence="6" id="KW-0868">Chloride</keyword>
<keyword evidence="3 6" id="KW-1133">Transmembrane helix</keyword>
<evidence type="ECO:0000256" key="5">
    <source>
        <dbReference type="ARBA" id="ARBA00034769"/>
    </source>
</evidence>
<sequence>MQGSSVFVNGFRTRPSTYQSVTPTCHSHPTRPLSSSHYHTAVPKPEVPGIFDKMECLRKFKIHGFARLLFRWKASVYKLLWREMLVFLLFYGLVSILYRSALRGITKSNFEQLAFYAYDYTKVFPISFVLGFYVTVVFDRWWTQFKAIPWPDRVVYNVAAHVLGNDEEARIIRRTLVRYVNLSAIMIFRAGSKRVKKRFPTLSHIVEAGILTEEEKNILKDLPSTHPKYWVPCVWFVNLIRMTRKQGRIVSDPAMKTIVDELNNFRDKCDELYGFDWIIVPLVYTQVVTIATYSYFVACLLGRQYLDPNEKFEGHTIDLYFPGFTLLEFVFYVGWLKVAENLMNPFGEDDDDFDMNFIVDRNLQISFLTVDDLYEISLPIVRDRHFDITVPDIPYTNAAVKNKGKPWQGSASKVRLSRRDMAFTCMPHKVFTEEDEVMTCKLHTNSLKKNNDGHPDVSSERNSSPNDDDGGRETGSNNFSNFKRPPPAYSSFMPSNLQTGPRPPEELAVPPKKLSRSTGERRKDLTHQAQAKRDRAESAAAATEEPSSNSRSRQEERGTRDCSSEEDDECSPLSNSSYPVDLNQMVNESVI</sequence>
<keyword evidence="6" id="KW-0407">Ion channel</keyword>
<dbReference type="PANTHER" id="PTHR10736">
    <property type="entry name" value="BESTROPHIN"/>
    <property type="match status" value="1"/>
</dbReference>
<feature type="transmembrane region" description="Helical" evidence="6">
    <location>
        <begin position="275"/>
        <end position="297"/>
    </location>
</feature>
<dbReference type="PANTHER" id="PTHR10736:SF0">
    <property type="entry name" value="BESTROPHIN HOMOLOG"/>
    <property type="match status" value="1"/>
</dbReference>
<gene>
    <name evidence="9" type="primary">LOC110979254</name>
</gene>
<dbReference type="KEGG" id="aplc:110979254"/>
<feature type="transmembrane region" description="Helical" evidence="6">
    <location>
        <begin position="120"/>
        <end position="138"/>
    </location>
</feature>
<keyword evidence="8" id="KW-1185">Reference proteome</keyword>
<evidence type="ECO:0000256" key="1">
    <source>
        <dbReference type="ARBA" id="ARBA00004370"/>
    </source>
</evidence>
<dbReference type="GeneID" id="110979254"/>
<dbReference type="GO" id="GO:0005254">
    <property type="term" value="F:chloride channel activity"/>
    <property type="evidence" value="ECO:0007669"/>
    <property type="project" value="UniProtKB-KW"/>
</dbReference>
<dbReference type="GO" id="GO:0034707">
    <property type="term" value="C:chloride channel complex"/>
    <property type="evidence" value="ECO:0007669"/>
    <property type="project" value="UniProtKB-KW"/>
</dbReference>
<keyword evidence="6" id="KW-0813">Transport</keyword>
<feature type="compositionally biased region" description="Basic and acidic residues" evidence="7">
    <location>
        <begin position="552"/>
        <end position="563"/>
    </location>
</feature>